<dbReference type="AlphaFoldDB" id="A0DFZ9"/>
<evidence type="ECO:0000259" key="12">
    <source>
        <dbReference type="PROSITE" id="PS50011"/>
    </source>
</evidence>
<sequence>MGNCNNSKDVNFDDVSLPSKNDFHMLFVIGRGGFGRVWKAENKKTKQLYAIKELSKCKIVNKKSVSSVMNEKYLLCNLRHPFLVNMHASFQDRDNLYLVMDLMQGGDLRYHLCKQKRFTEKQTKFFIVCLLLALDYLHTNTILHRDVKPENLVFDRNGYNSNSKLGYLRLTDLGIARIWKPDNENDTSGTPGYMAPEVMCRQAHGVASDYFAVGVIAYECMFGKRPYIGKTRREIRDQILAKQVLVKLNQLPDGWSEESADFINRALQRKPSNRLGANGPEEVQTHPWFKDIDWTTFFNQTAATPYQINCNHDNFDAKFANMREEEDSQQIEQNGIMLRRQSIQELFNGYTFDQTITQIPFQGNSVTKPTIPHLNTQQLTSARRTNHEDTNPQLSQMSSKKYNLVSSTPRLQTKSMSSSQKPQTDRSHFSNKFQFN</sequence>
<dbReference type="EMBL" id="CT868429">
    <property type="protein sequence ID" value="CAK81966.1"/>
    <property type="molecule type" value="Genomic_DNA"/>
</dbReference>
<evidence type="ECO:0000256" key="5">
    <source>
        <dbReference type="ARBA" id="ARBA00022777"/>
    </source>
</evidence>
<proteinExistence type="inferred from homology"/>
<dbReference type="PROSITE" id="PS00107">
    <property type="entry name" value="PROTEIN_KINASE_ATP"/>
    <property type="match status" value="1"/>
</dbReference>
<evidence type="ECO:0000259" key="13">
    <source>
        <dbReference type="PROSITE" id="PS51285"/>
    </source>
</evidence>
<protein>
    <recommendedName>
        <fullName evidence="1">non-specific serine/threonine protein kinase</fullName>
        <ecNumber evidence="1">2.7.11.1</ecNumber>
    </recommendedName>
</protein>
<reference evidence="14 15" key="1">
    <citation type="journal article" date="2006" name="Nature">
        <title>Global trends of whole-genome duplications revealed by the ciliate Paramecium tetraurelia.</title>
        <authorList>
            <consortium name="Genoscope"/>
            <person name="Aury J.-M."/>
            <person name="Jaillon O."/>
            <person name="Duret L."/>
            <person name="Noel B."/>
            <person name="Jubin C."/>
            <person name="Porcel B.M."/>
            <person name="Segurens B."/>
            <person name="Daubin V."/>
            <person name="Anthouard V."/>
            <person name="Aiach N."/>
            <person name="Arnaiz O."/>
            <person name="Billaut A."/>
            <person name="Beisson J."/>
            <person name="Blanc I."/>
            <person name="Bouhouche K."/>
            <person name="Camara F."/>
            <person name="Duharcourt S."/>
            <person name="Guigo R."/>
            <person name="Gogendeau D."/>
            <person name="Katinka M."/>
            <person name="Keller A.-M."/>
            <person name="Kissmehl R."/>
            <person name="Klotz C."/>
            <person name="Koll F."/>
            <person name="Le Moue A."/>
            <person name="Lepere C."/>
            <person name="Malinsky S."/>
            <person name="Nowacki M."/>
            <person name="Nowak J.K."/>
            <person name="Plattner H."/>
            <person name="Poulain J."/>
            <person name="Ruiz F."/>
            <person name="Serrano V."/>
            <person name="Zagulski M."/>
            <person name="Dessen P."/>
            <person name="Betermier M."/>
            <person name="Weissenbach J."/>
            <person name="Scarpelli C."/>
            <person name="Schachter V."/>
            <person name="Sperling L."/>
            <person name="Meyer E."/>
            <person name="Cohen J."/>
            <person name="Wincker P."/>
        </authorList>
    </citation>
    <scope>NUCLEOTIDE SEQUENCE [LARGE SCALE GENOMIC DNA]</scope>
    <source>
        <strain evidence="14 15">Stock d4-2</strain>
    </source>
</reference>
<dbReference type="PROSITE" id="PS50011">
    <property type="entry name" value="PROTEIN_KINASE_DOM"/>
    <property type="match status" value="1"/>
</dbReference>
<dbReference type="InterPro" id="IPR011009">
    <property type="entry name" value="Kinase-like_dom_sf"/>
</dbReference>
<keyword evidence="6 9" id="KW-0067">ATP-binding</keyword>
<dbReference type="PROSITE" id="PS51285">
    <property type="entry name" value="AGC_KINASE_CTER"/>
    <property type="match status" value="1"/>
</dbReference>
<evidence type="ECO:0000256" key="11">
    <source>
        <dbReference type="SAM" id="MobiDB-lite"/>
    </source>
</evidence>
<feature type="compositionally biased region" description="Polar residues" evidence="11">
    <location>
        <begin position="391"/>
        <end position="422"/>
    </location>
</feature>
<dbReference type="InterPro" id="IPR008271">
    <property type="entry name" value="Ser/Thr_kinase_AS"/>
</dbReference>
<evidence type="ECO:0000256" key="2">
    <source>
        <dbReference type="ARBA" id="ARBA00022527"/>
    </source>
</evidence>
<dbReference type="STRING" id="5888.A0DFZ9"/>
<dbReference type="GO" id="GO:0004674">
    <property type="term" value="F:protein serine/threonine kinase activity"/>
    <property type="evidence" value="ECO:0000318"/>
    <property type="project" value="GO_Central"/>
</dbReference>
<feature type="region of interest" description="Disordered" evidence="11">
    <location>
        <begin position="381"/>
        <end position="436"/>
    </location>
</feature>
<gene>
    <name evidence="14" type="ORF">GSPATT00002094001</name>
</gene>
<dbReference type="Pfam" id="PF00069">
    <property type="entry name" value="Pkinase"/>
    <property type="match status" value="1"/>
</dbReference>
<accession>A0DFZ9</accession>
<dbReference type="InterPro" id="IPR017441">
    <property type="entry name" value="Protein_kinase_ATP_BS"/>
</dbReference>
<dbReference type="SMART" id="SM00220">
    <property type="entry name" value="S_TKc"/>
    <property type="match status" value="1"/>
</dbReference>
<dbReference type="FunFam" id="3.30.200.20:FF:000654">
    <property type="entry name" value="Uncharacterized protein"/>
    <property type="match status" value="1"/>
</dbReference>
<evidence type="ECO:0000256" key="9">
    <source>
        <dbReference type="PROSITE-ProRule" id="PRU10141"/>
    </source>
</evidence>
<keyword evidence="5" id="KW-0418">Kinase</keyword>
<dbReference type="EC" id="2.7.11.1" evidence="1"/>
<evidence type="ECO:0000256" key="10">
    <source>
        <dbReference type="RuleBase" id="RU000304"/>
    </source>
</evidence>
<feature type="domain" description="AGC-kinase C-terminal" evidence="13">
    <location>
        <begin position="290"/>
        <end position="362"/>
    </location>
</feature>
<dbReference type="GO" id="GO:0005524">
    <property type="term" value="F:ATP binding"/>
    <property type="evidence" value="ECO:0007669"/>
    <property type="project" value="UniProtKB-UniRule"/>
</dbReference>
<dbReference type="Gene3D" id="1.10.510.10">
    <property type="entry name" value="Transferase(Phosphotransferase) domain 1"/>
    <property type="match status" value="1"/>
</dbReference>
<dbReference type="SUPFAM" id="SSF56112">
    <property type="entry name" value="Protein kinase-like (PK-like)"/>
    <property type="match status" value="1"/>
</dbReference>
<keyword evidence="2 10" id="KW-0723">Serine/threonine-protein kinase</keyword>
<dbReference type="HOGENOM" id="CLU_000288_63_5_1"/>
<keyword evidence="4 9" id="KW-0547">Nucleotide-binding</keyword>
<dbReference type="Gene3D" id="3.30.200.20">
    <property type="entry name" value="Phosphorylase Kinase, domain 1"/>
    <property type="match status" value="1"/>
</dbReference>
<evidence type="ECO:0000256" key="3">
    <source>
        <dbReference type="ARBA" id="ARBA00022679"/>
    </source>
</evidence>
<dbReference type="RefSeq" id="XP_001449363.1">
    <property type="nucleotide sequence ID" value="XM_001449326.1"/>
</dbReference>
<comment type="similarity">
    <text evidence="10">Belongs to the protein kinase superfamily.</text>
</comment>
<comment type="catalytic activity">
    <reaction evidence="7">
        <text>L-threonyl-[protein] + ATP = O-phospho-L-threonyl-[protein] + ADP + H(+)</text>
        <dbReference type="Rhea" id="RHEA:46608"/>
        <dbReference type="Rhea" id="RHEA-COMP:11060"/>
        <dbReference type="Rhea" id="RHEA-COMP:11605"/>
        <dbReference type="ChEBI" id="CHEBI:15378"/>
        <dbReference type="ChEBI" id="CHEBI:30013"/>
        <dbReference type="ChEBI" id="CHEBI:30616"/>
        <dbReference type="ChEBI" id="CHEBI:61977"/>
        <dbReference type="ChEBI" id="CHEBI:456216"/>
        <dbReference type="EC" id="2.7.11.1"/>
    </reaction>
</comment>
<dbReference type="InterPro" id="IPR000961">
    <property type="entry name" value="AGC-kinase_C"/>
</dbReference>
<evidence type="ECO:0000256" key="7">
    <source>
        <dbReference type="ARBA" id="ARBA00047899"/>
    </source>
</evidence>
<feature type="binding site" evidence="9">
    <location>
        <position position="52"/>
    </location>
    <ligand>
        <name>ATP</name>
        <dbReference type="ChEBI" id="CHEBI:30616"/>
    </ligand>
</feature>
<name>A0DFZ9_PARTE</name>
<dbReference type="InParanoid" id="A0DFZ9"/>
<evidence type="ECO:0000313" key="14">
    <source>
        <dbReference type="EMBL" id="CAK81966.1"/>
    </source>
</evidence>
<organism evidence="14 15">
    <name type="scientific">Paramecium tetraurelia</name>
    <dbReference type="NCBI Taxonomy" id="5888"/>
    <lineage>
        <taxon>Eukaryota</taxon>
        <taxon>Sar</taxon>
        <taxon>Alveolata</taxon>
        <taxon>Ciliophora</taxon>
        <taxon>Intramacronucleata</taxon>
        <taxon>Oligohymenophorea</taxon>
        <taxon>Peniculida</taxon>
        <taxon>Parameciidae</taxon>
        <taxon>Paramecium</taxon>
    </lineage>
</organism>
<keyword evidence="15" id="KW-1185">Reference proteome</keyword>
<dbReference type="PANTHER" id="PTHR24356:SF374">
    <property type="entry name" value="PROTEIN KINASE DOMAIN-CONTAINING PROTEIN"/>
    <property type="match status" value="1"/>
</dbReference>
<evidence type="ECO:0000313" key="15">
    <source>
        <dbReference type="Proteomes" id="UP000000600"/>
    </source>
</evidence>
<dbReference type="OrthoDB" id="354826at2759"/>
<feature type="domain" description="Protein kinase" evidence="12">
    <location>
        <begin position="23"/>
        <end position="289"/>
    </location>
</feature>
<dbReference type="FunFam" id="1.10.510.10:FF:000454">
    <property type="entry name" value="Uncharacterized protein"/>
    <property type="match status" value="1"/>
</dbReference>
<evidence type="ECO:0000256" key="4">
    <source>
        <dbReference type="ARBA" id="ARBA00022741"/>
    </source>
</evidence>
<evidence type="ECO:0000256" key="6">
    <source>
        <dbReference type="ARBA" id="ARBA00022840"/>
    </source>
</evidence>
<dbReference type="InterPro" id="IPR000719">
    <property type="entry name" value="Prot_kinase_dom"/>
</dbReference>
<dbReference type="PANTHER" id="PTHR24356">
    <property type="entry name" value="SERINE/THREONINE-PROTEIN KINASE"/>
    <property type="match status" value="1"/>
</dbReference>
<evidence type="ECO:0000256" key="1">
    <source>
        <dbReference type="ARBA" id="ARBA00012513"/>
    </source>
</evidence>
<dbReference type="PROSITE" id="PS00108">
    <property type="entry name" value="PROTEIN_KINASE_ST"/>
    <property type="match status" value="1"/>
</dbReference>
<dbReference type="InterPro" id="IPR050236">
    <property type="entry name" value="Ser_Thr_kinase_AGC"/>
</dbReference>
<comment type="catalytic activity">
    <reaction evidence="8">
        <text>L-seryl-[protein] + ATP = O-phospho-L-seryl-[protein] + ADP + H(+)</text>
        <dbReference type="Rhea" id="RHEA:17989"/>
        <dbReference type="Rhea" id="RHEA-COMP:9863"/>
        <dbReference type="Rhea" id="RHEA-COMP:11604"/>
        <dbReference type="ChEBI" id="CHEBI:15378"/>
        <dbReference type="ChEBI" id="CHEBI:29999"/>
        <dbReference type="ChEBI" id="CHEBI:30616"/>
        <dbReference type="ChEBI" id="CHEBI:83421"/>
        <dbReference type="ChEBI" id="CHEBI:456216"/>
        <dbReference type="EC" id="2.7.11.1"/>
    </reaction>
</comment>
<dbReference type="GeneID" id="5035148"/>
<keyword evidence="3" id="KW-0808">Transferase</keyword>
<dbReference type="eggNOG" id="KOG0598">
    <property type="taxonomic scope" value="Eukaryota"/>
</dbReference>
<dbReference type="Proteomes" id="UP000000600">
    <property type="component" value="Unassembled WGS sequence"/>
</dbReference>
<dbReference type="KEGG" id="ptm:GSPATT00002094001"/>
<dbReference type="GO" id="GO:0035556">
    <property type="term" value="P:intracellular signal transduction"/>
    <property type="evidence" value="ECO:0000318"/>
    <property type="project" value="GO_Central"/>
</dbReference>
<evidence type="ECO:0000256" key="8">
    <source>
        <dbReference type="ARBA" id="ARBA00048679"/>
    </source>
</evidence>
<dbReference type="OMA" id="LVNMHAS"/>